<evidence type="ECO:0000313" key="2">
    <source>
        <dbReference type="Proteomes" id="UP001055879"/>
    </source>
</evidence>
<gene>
    <name evidence="1" type="ORF">L6452_04295</name>
</gene>
<dbReference type="Proteomes" id="UP001055879">
    <property type="component" value="Linkage Group LG01"/>
</dbReference>
<sequence>MFDRIKQGVIEFQKSKCTYTTVKKLVSLVGIRLFTAVVAAISPPYSVVQPHRKTDELQEPCLTAFIYFVVEEKKGCI</sequence>
<reference evidence="1 2" key="2">
    <citation type="journal article" date="2022" name="Mol. Ecol. Resour.">
        <title>The genomes of chicory, endive, great burdock and yacon provide insights into Asteraceae paleo-polyploidization history and plant inulin production.</title>
        <authorList>
            <person name="Fan W."/>
            <person name="Wang S."/>
            <person name="Wang H."/>
            <person name="Wang A."/>
            <person name="Jiang F."/>
            <person name="Liu H."/>
            <person name="Zhao H."/>
            <person name="Xu D."/>
            <person name="Zhang Y."/>
        </authorList>
    </citation>
    <scope>NUCLEOTIDE SEQUENCE [LARGE SCALE GENOMIC DNA]</scope>
    <source>
        <strain evidence="2">cv. Niubang</strain>
    </source>
</reference>
<name>A0ACB9FQT6_ARCLA</name>
<dbReference type="EMBL" id="CM042047">
    <property type="protein sequence ID" value="KAI3773096.1"/>
    <property type="molecule type" value="Genomic_DNA"/>
</dbReference>
<organism evidence="1 2">
    <name type="scientific">Arctium lappa</name>
    <name type="common">Greater burdock</name>
    <name type="synonym">Lappa major</name>
    <dbReference type="NCBI Taxonomy" id="4217"/>
    <lineage>
        <taxon>Eukaryota</taxon>
        <taxon>Viridiplantae</taxon>
        <taxon>Streptophyta</taxon>
        <taxon>Embryophyta</taxon>
        <taxon>Tracheophyta</taxon>
        <taxon>Spermatophyta</taxon>
        <taxon>Magnoliopsida</taxon>
        <taxon>eudicotyledons</taxon>
        <taxon>Gunneridae</taxon>
        <taxon>Pentapetalae</taxon>
        <taxon>asterids</taxon>
        <taxon>campanulids</taxon>
        <taxon>Asterales</taxon>
        <taxon>Asteraceae</taxon>
        <taxon>Carduoideae</taxon>
        <taxon>Cardueae</taxon>
        <taxon>Arctiinae</taxon>
        <taxon>Arctium</taxon>
    </lineage>
</organism>
<evidence type="ECO:0000313" key="1">
    <source>
        <dbReference type="EMBL" id="KAI3773096.1"/>
    </source>
</evidence>
<accession>A0ACB9FQT6</accession>
<protein>
    <submittedName>
        <fullName evidence="1">Uncharacterized protein</fullName>
    </submittedName>
</protein>
<proteinExistence type="predicted"/>
<comment type="caution">
    <text evidence="1">The sequence shown here is derived from an EMBL/GenBank/DDBJ whole genome shotgun (WGS) entry which is preliminary data.</text>
</comment>
<keyword evidence="2" id="KW-1185">Reference proteome</keyword>
<reference evidence="2" key="1">
    <citation type="journal article" date="2022" name="Mol. Ecol. Resour.">
        <title>The genomes of chicory, endive, great burdock and yacon provide insights into Asteraceae palaeo-polyploidization history and plant inulin production.</title>
        <authorList>
            <person name="Fan W."/>
            <person name="Wang S."/>
            <person name="Wang H."/>
            <person name="Wang A."/>
            <person name="Jiang F."/>
            <person name="Liu H."/>
            <person name="Zhao H."/>
            <person name="Xu D."/>
            <person name="Zhang Y."/>
        </authorList>
    </citation>
    <scope>NUCLEOTIDE SEQUENCE [LARGE SCALE GENOMIC DNA]</scope>
    <source>
        <strain evidence="2">cv. Niubang</strain>
    </source>
</reference>